<evidence type="ECO:0000313" key="1">
    <source>
        <dbReference type="EMBL" id="MFD1830916.1"/>
    </source>
</evidence>
<evidence type="ECO:0000313" key="2">
    <source>
        <dbReference type="Proteomes" id="UP001597365"/>
    </source>
</evidence>
<dbReference type="RefSeq" id="WP_380900330.1">
    <property type="nucleotide sequence ID" value="NZ_JBHUFU010000008.1"/>
</dbReference>
<proteinExistence type="predicted"/>
<keyword evidence="2" id="KW-1185">Reference proteome</keyword>
<dbReference type="EMBL" id="JBHUFU010000008">
    <property type="protein sequence ID" value="MFD1830916.1"/>
    <property type="molecule type" value="Genomic_DNA"/>
</dbReference>
<organism evidence="1 2">
    <name type="scientific">Streptomyces desertarenae</name>
    <dbReference type="NCBI Taxonomy" id="2666184"/>
    <lineage>
        <taxon>Bacteria</taxon>
        <taxon>Bacillati</taxon>
        <taxon>Actinomycetota</taxon>
        <taxon>Actinomycetes</taxon>
        <taxon>Kitasatosporales</taxon>
        <taxon>Streptomycetaceae</taxon>
        <taxon>Streptomyces</taxon>
    </lineage>
</organism>
<reference evidence="2" key="1">
    <citation type="journal article" date="2019" name="Int. J. Syst. Evol. Microbiol.">
        <title>The Global Catalogue of Microorganisms (GCM) 10K type strain sequencing project: providing services to taxonomists for standard genome sequencing and annotation.</title>
        <authorList>
            <consortium name="The Broad Institute Genomics Platform"/>
            <consortium name="The Broad Institute Genome Sequencing Center for Infectious Disease"/>
            <person name="Wu L."/>
            <person name="Ma J."/>
        </authorList>
    </citation>
    <scope>NUCLEOTIDE SEQUENCE [LARGE SCALE GENOMIC DNA]</scope>
    <source>
        <strain evidence="2">CGMCC 4.7455</strain>
    </source>
</reference>
<name>A0ABW4PNA7_9ACTN</name>
<evidence type="ECO:0008006" key="3">
    <source>
        <dbReference type="Google" id="ProtNLM"/>
    </source>
</evidence>
<dbReference type="Proteomes" id="UP001597365">
    <property type="component" value="Unassembled WGS sequence"/>
</dbReference>
<sequence length="72" mass="7703">MYEMRMGPDEAGTGSVWHVLAEGTRSRALCGGWADPPTPQGHTRTERHCGPCLNLLRERMRAPAATGAPGTA</sequence>
<gene>
    <name evidence="1" type="ORF">ACFSJS_14715</name>
</gene>
<protein>
    <recommendedName>
        <fullName evidence="3">MbtH family protein</fullName>
    </recommendedName>
</protein>
<comment type="caution">
    <text evidence="1">The sequence shown here is derived from an EMBL/GenBank/DDBJ whole genome shotgun (WGS) entry which is preliminary data.</text>
</comment>
<accession>A0ABW4PNA7</accession>